<feature type="transmembrane region" description="Helical" evidence="1">
    <location>
        <begin position="35"/>
        <end position="55"/>
    </location>
</feature>
<name>A0ABS3DR22_9BACI</name>
<feature type="transmembrane region" description="Helical" evidence="1">
    <location>
        <begin position="6"/>
        <end position="23"/>
    </location>
</feature>
<keyword evidence="1" id="KW-1133">Transmembrane helix</keyword>
<evidence type="ECO:0000313" key="3">
    <source>
        <dbReference type="Proteomes" id="UP000663970"/>
    </source>
</evidence>
<reference evidence="2 3" key="1">
    <citation type="submission" date="2020-12" db="EMBL/GenBank/DDBJ databases">
        <title>Oil enriched cultivation method for isolating marine PHA-producing bacteria.</title>
        <authorList>
            <person name="Zheng W."/>
            <person name="Yu S."/>
            <person name="Huang Y."/>
        </authorList>
    </citation>
    <scope>NUCLEOTIDE SEQUENCE [LARGE SCALE GENOMIC DNA]</scope>
    <source>
        <strain evidence="2 3">SY-2-6</strain>
    </source>
</reference>
<feature type="transmembrane region" description="Helical" evidence="1">
    <location>
        <begin position="67"/>
        <end position="90"/>
    </location>
</feature>
<dbReference type="RefSeq" id="WP_206931758.1">
    <property type="nucleotide sequence ID" value="NZ_JAEKJY010000001.1"/>
</dbReference>
<proteinExistence type="predicted"/>
<evidence type="ECO:0000313" key="2">
    <source>
        <dbReference type="EMBL" id="MBN8233779.1"/>
    </source>
</evidence>
<keyword evidence="1" id="KW-0812">Transmembrane</keyword>
<organism evidence="2 3">
    <name type="scientific">Halobacillus kuroshimensis</name>
    <dbReference type="NCBI Taxonomy" id="302481"/>
    <lineage>
        <taxon>Bacteria</taxon>
        <taxon>Bacillati</taxon>
        <taxon>Bacillota</taxon>
        <taxon>Bacilli</taxon>
        <taxon>Bacillales</taxon>
        <taxon>Bacillaceae</taxon>
        <taxon>Halobacillus</taxon>
    </lineage>
</organism>
<dbReference type="Proteomes" id="UP000663970">
    <property type="component" value="Unassembled WGS sequence"/>
</dbReference>
<dbReference type="EMBL" id="JAEKJY010000001">
    <property type="protein sequence ID" value="MBN8233779.1"/>
    <property type="molecule type" value="Genomic_DNA"/>
</dbReference>
<evidence type="ECO:0000256" key="1">
    <source>
        <dbReference type="SAM" id="Phobius"/>
    </source>
</evidence>
<keyword evidence="3" id="KW-1185">Reference proteome</keyword>
<accession>A0ABS3DR22</accession>
<protein>
    <submittedName>
        <fullName evidence="2">Uncharacterized protein</fullName>
    </submittedName>
</protein>
<comment type="caution">
    <text evidence="2">The sequence shown here is derived from an EMBL/GenBank/DDBJ whole genome shotgun (WGS) entry which is preliminary data.</text>
</comment>
<keyword evidence="1" id="KW-0472">Membrane</keyword>
<sequence>MKGGGRLLFLLLCIYAAVIWISFEKTVRKGEKRRWIGTGVALLSLLVFPLAPLFAEARASEHGLSTVFIVFLVHLVPAVGGTALLAAGFFTSNER</sequence>
<gene>
    <name evidence="2" type="ORF">JF544_00905</name>
</gene>